<dbReference type="SUPFAM" id="SSF53474">
    <property type="entry name" value="alpha/beta-Hydrolases"/>
    <property type="match status" value="1"/>
</dbReference>
<dbReference type="OrthoDB" id="742808at2"/>
<dbReference type="Proteomes" id="UP000293347">
    <property type="component" value="Unassembled WGS sequence"/>
</dbReference>
<reference evidence="2 3" key="1">
    <citation type="submission" date="2019-02" db="EMBL/GenBank/DDBJ databases">
        <title>Pedobacter sp. RP-1-14 sp. nov., isolated from Arctic soil.</title>
        <authorList>
            <person name="Dahal R.H."/>
        </authorList>
    </citation>
    <scope>NUCLEOTIDE SEQUENCE [LARGE SCALE GENOMIC DNA]</scope>
    <source>
        <strain evidence="2 3">RP-1-14</strain>
    </source>
</reference>
<evidence type="ECO:0000313" key="2">
    <source>
        <dbReference type="EMBL" id="TCD01575.1"/>
    </source>
</evidence>
<name>A0A4R0NQJ5_9SPHI</name>
<dbReference type="InterPro" id="IPR008391">
    <property type="entry name" value="AXE1_dom"/>
</dbReference>
<dbReference type="AlphaFoldDB" id="A0A4R0NQJ5"/>
<evidence type="ECO:0000259" key="1">
    <source>
        <dbReference type="Pfam" id="PF05448"/>
    </source>
</evidence>
<organism evidence="2 3">
    <name type="scientific">Pedobacter psychroterrae</name>
    <dbReference type="NCBI Taxonomy" id="2530453"/>
    <lineage>
        <taxon>Bacteria</taxon>
        <taxon>Pseudomonadati</taxon>
        <taxon>Bacteroidota</taxon>
        <taxon>Sphingobacteriia</taxon>
        <taxon>Sphingobacteriales</taxon>
        <taxon>Sphingobacteriaceae</taxon>
        <taxon>Pedobacter</taxon>
    </lineage>
</organism>
<sequence length="408" mass="46047">MKKLIILLVLLPFFSLSQEYLIRNNAVAKVNLLWDLQAVSNKPKVVWTDQKNPVHSLLYSSVDYEGKPTQVFAYYSNPDLLNGKTGGKVKFPGVVLVHGGGGKAYKEWVEKWAAKGYAAIAMDLSGNDGTGKKLLQAGPDQDDSYKFQKIEEGNLKNMWTYHAISSVILAHSFLLNLPEVDPDKTGITGISWGGYLTCIAAGLDTRFKVAVPVYGCGYYDESESFGKMLDVLSGTDKQTWMQYFDPSVYLLFAKSRFLFVNGNKDSHYNVVPYHKTYLQVNKDKRTICIKPDMIHSHAHGWEPDEIQHFFEQELRDVKPVTRIKQLNMKGASIKLTYQSPVSLSQAEFYYSNDTTSTNAARGWLKETAVIDAKKSRVTITKPKEGFKYGFFYLKDARNISVSSQFIIN</sequence>
<comment type="caution">
    <text evidence="2">The sequence shown here is derived from an EMBL/GenBank/DDBJ whole genome shotgun (WGS) entry which is preliminary data.</text>
</comment>
<dbReference type="RefSeq" id="WP_131596376.1">
    <property type="nucleotide sequence ID" value="NZ_SJSL01000002.1"/>
</dbReference>
<dbReference type="Pfam" id="PF05448">
    <property type="entry name" value="AXE1"/>
    <property type="match status" value="1"/>
</dbReference>
<dbReference type="EMBL" id="SJSL01000002">
    <property type="protein sequence ID" value="TCD01575.1"/>
    <property type="molecule type" value="Genomic_DNA"/>
</dbReference>
<proteinExistence type="predicted"/>
<gene>
    <name evidence="2" type="ORF">EZ437_12665</name>
</gene>
<dbReference type="Gene3D" id="3.40.50.1820">
    <property type="entry name" value="alpha/beta hydrolase"/>
    <property type="match status" value="1"/>
</dbReference>
<keyword evidence="3" id="KW-1185">Reference proteome</keyword>
<dbReference type="PANTHER" id="PTHR22946">
    <property type="entry name" value="DIENELACTONE HYDROLASE DOMAIN-CONTAINING PROTEIN-RELATED"/>
    <property type="match status" value="1"/>
</dbReference>
<evidence type="ECO:0000313" key="3">
    <source>
        <dbReference type="Proteomes" id="UP000293347"/>
    </source>
</evidence>
<dbReference type="InterPro" id="IPR050261">
    <property type="entry name" value="FrsA_esterase"/>
</dbReference>
<protein>
    <recommendedName>
        <fullName evidence="1">Acetyl xylan esterase domain-containing protein</fullName>
    </recommendedName>
</protein>
<dbReference type="PANTHER" id="PTHR22946:SF0">
    <property type="entry name" value="DIENELACTONE HYDROLASE DOMAIN-CONTAINING PROTEIN"/>
    <property type="match status" value="1"/>
</dbReference>
<dbReference type="InterPro" id="IPR029058">
    <property type="entry name" value="AB_hydrolase_fold"/>
</dbReference>
<feature type="domain" description="Acetyl xylan esterase" evidence="1">
    <location>
        <begin position="69"/>
        <end position="214"/>
    </location>
</feature>
<accession>A0A4R0NQJ5</accession>